<keyword evidence="2" id="KW-1185">Reference proteome</keyword>
<reference evidence="1" key="1">
    <citation type="submission" date="2020-11" db="EMBL/GenBank/DDBJ databases">
        <authorList>
            <person name="Whitehead M."/>
        </authorList>
    </citation>
    <scope>NUCLEOTIDE SEQUENCE</scope>
    <source>
        <strain evidence="1">EGII</strain>
    </source>
</reference>
<organism evidence="1 2">
    <name type="scientific">Ceratitis capitata</name>
    <name type="common">Mediterranean fruit fly</name>
    <name type="synonym">Tephritis capitata</name>
    <dbReference type="NCBI Taxonomy" id="7213"/>
    <lineage>
        <taxon>Eukaryota</taxon>
        <taxon>Metazoa</taxon>
        <taxon>Ecdysozoa</taxon>
        <taxon>Arthropoda</taxon>
        <taxon>Hexapoda</taxon>
        <taxon>Insecta</taxon>
        <taxon>Pterygota</taxon>
        <taxon>Neoptera</taxon>
        <taxon>Endopterygota</taxon>
        <taxon>Diptera</taxon>
        <taxon>Brachycera</taxon>
        <taxon>Muscomorpha</taxon>
        <taxon>Tephritoidea</taxon>
        <taxon>Tephritidae</taxon>
        <taxon>Ceratitis</taxon>
        <taxon>Ceratitis</taxon>
    </lineage>
</organism>
<dbReference type="EMBL" id="CAJHJT010000056">
    <property type="protein sequence ID" value="CAD7012356.1"/>
    <property type="molecule type" value="Genomic_DNA"/>
</dbReference>
<evidence type="ECO:0000313" key="2">
    <source>
        <dbReference type="Proteomes" id="UP000606786"/>
    </source>
</evidence>
<dbReference type="Proteomes" id="UP000606786">
    <property type="component" value="Unassembled WGS sequence"/>
</dbReference>
<comment type="caution">
    <text evidence="1">The sequence shown here is derived from an EMBL/GenBank/DDBJ whole genome shotgun (WGS) entry which is preliminary data.</text>
</comment>
<name>A0A811VAD0_CERCA</name>
<gene>
    <name evidence="1" type="ORF">CCAP1982_LOCUS20450</name>
</gene>
<sequence>MHNKSLVLCRNRQPSAFGERATSSEKKVANRKACFKGYRTIKTEQKSTTLNEVFQRDNRMPDDYFGQSNISTFQAFRFPDQPVNAVIEESSLIKMHAGDNSYWHHAVEGSIEYKLQGLGFPALSSRSHEDTKSSHLTCCRCILAFYKAFPALLCSHASKLKCPCSPQHKS</sequence>
<evidence type="ECO:0000313" key="1">
    <source>
        <dbReference type="EMBL" id="CAD7012356.1"/>
    </source>
</evidence>
<accession>A0A811VAD0</accession>
<dbReference type="AlphaFoldDB" id="A0A811VAD0"/>
<protein>
    <submittedName>
        <fullName evidence="1">(Mediterranean fruit fly) hypothetical protein</fullName>
    </submittedName>
</protein>
<proteinExistence type="predicted"/>